<name>D9R5I5_LACSW</name>
<sequence length="154" mass="17438">MAEDKTKDECKDECKEEKQLLEELNEETNIPEGFSDVIENIPPEHRKQVTQMMISAVQMRGMANPESAVSKKITEAHISEYLAGSREDMQRGYQEKRDRKIFNFFITVLGIAFIIAIIILLKDNPEMLEKILYASGGIVAGAFGGYGYGKTREE</sequence>
<dbReference type="STRING" id="610130.Closa_0766"/>
<keyword evidence="1" id="KW-1133">Transmembrane helix</keyword>
<feature type="transmembrane region" description="Helical" evidence="1">
    <location>
        <begin position="101"/>
        <end position="119"/>
    </location>
</feature>
<dbReference type="PaxDb" id="610130-Closa_0766"/>
<accession>D9R5I5</accession>
<evidence type="ECO:0000313" key="3">
    <source>
        <dbReference type="Proteomes" id="UP000001662"/>
    </source>
</evidence>
<dbReference type="EMBL" id="CP002109">
    <property type="protein sequence ID" value="ADL03391.1"/>
    <property type="molecule type" value="Genomic_DNA"/>
</dbReference>
<proteinExistence type="predicted"/>
<keyword evidence="3" id="KW-1185">Reference proteome</keyword>
<dbReference type="eggNOG" id="ENOG5030HE6">
    <property type="taxonomic scope" value="Bacteria"/>
</dbReference>
<evidence type="ECO:0000313" key="2">
    <source>
        <dbReference type="EMBL" id="ADL03391.1"/>
    </source>
</evidence>
<feature type="transmembrane region" description="Helical" evidence="1">
    <location>
        <begin position="131"/>
        <end position="149"/>
    </location>
</feature>
<keyword evidence="1" id="KW-0472">Membrane</keyword>
<reference evidence="2" key="1">
    <citation type="submission" date="2010-07" db="EMBL/GenBank/DDBJ databases">
        <title>Complete sequence of Clostridium saccharolyticum WM1.</title>
        <authorList>
            <consortium name="US DOE Joint Genome Institute"/>
            <person name="Lucas S."/>
            <person name="Copeland A."/>
            <person name="Lapidus A."/>
            <person name="Cheng J.-F."/>
            <person name="Bruce D."/>
            <person name="Goodwin L."/>
            <person name="Pitluck S."/>
            <person name="Chertkov O."/>
            <person name="Detter J.C."/>
            <person name="Han C."/>
            <person name="Tapia R."/>
            <person name="Land M."/>
            <person name="Hauser L."/>
            <person name="Chang Y.-J."/>
            <person name="Jeffries C."/>
            <person name="Kyrpides N."/>
            <person name="Ivanova N."/>
            <person name="Mikhailova N."/>
            <person name="Mouttaki H."/>
            <person name="Lin L."/>
            <person name="Zhou J."/>
            <person name="Hemme C.L."/>
            <person name="Woyke T."/>
        </authorList>
    </citation>
    <scope>NUCLEOTIDE SEQUENCE [LARGE SCALE GENOMIC DNA]</scope>
    <source>
        <strain evidence="2">WM1</strain>
    </source>
</reference>
<dbReference type="AlphaFoldDB" id="D9R5I5"/>
<dbReference type="RefSeq" id="WP_013271486.1">
    <property type="nucleotide sequence ID" value="NC_014376.1"/>
</dbReference>
<gene>
    <name evidence="2" type="ordered locus">Closa_0766</name>
</gene>
<dbReference type="KEGG" id="csh:Closa_0766"/>
<organism evidence="2 3">
    <name type="scientific">Lacrimispora saccharolytica (strain ATCC 35040 / DSM 2544 / NRCC 2533 / WM1)</name>
    <name type="common">Clostridium saccharolyticum</name>
    <dbReference type="NCBI Taxonomy" id="610130"/>
    <lineage>
        <taxon>Bacteria</taxon>
        <taxon>Bacillati</taxon>
        <taxon>Bacillota</taxon>
        <taxon>Clostridia</taxon>
        <taxon>Lachnospirales</taxon>
        <taxon>Lachnospiraceae</taxon>
        <taxon>Lacrimispora</taxon>
    </lineage>
</organism>
<dbReference type="OrthoDB" id="2068299at2"/>
<evidence type="ECO:0000256" key="1">
    <source>
        <dbReference type="SAM" id="Phobius"/>
    </source>
</evidence>
<dbReference type="HOGENOM" id="CLU_1701231_0_0_9"/>
<protein>
    <recommendedName>
        <fullName evidence="4">DUF2335 domain-containing protein</fullName>
    </recommendedName>
</protein>
<dbReference type="Proteomes" id="UP000001662">
    <property type="component" value="Chromosome"/>
</dbReference>
<keyword evidence="1" id="KW-0812">Transmembrane</keyword>
<evidence type="ECO:0008006" key="4">
    <source>
        <dbReference type="Google" id="ProtNLM"/>
    </source>
</evidence>